<feature type="domain" description="Ionotropic glutamate receptor L-glutamate and glycine-binding" evidence="12">
    <location>
        <begin position="242"/>
        <end position="302"/>
    </location>
</feature>
<dbReference type="Proteomes" id="UP001142055">
    <property type="component" value="Chromosome 1"/>
</dbReference>
<gene>
    <name evidence="13" type="ORF">RDWZM_000514</name>
</gene>
<keyword evidence="5" id="KW-1133">Transmembrane helix</keyword>
<keyword evidence="8" id="KW-0675">Receptor</keyword>
<evidence type="ECO:0000256" key="4">
    <source>
        <dbReference type="ARBA" id="ARBA00022692"/>
    </source>
</evidence>
<evidence type="ECO:0000256" key="5">
    <source>
        <dbReference type="ARBA" id="ARBA00022989"/>
    </source>
</evidence>
<keyword evidence="9" id="KW-0325">Glycoprotein</keyword>
<keyword evidence="14" id="KW-1185">Reference proteome</keyword>
<evidence type="ECO:0000256" key="9">
    <source>
        <dbReference type="ARBA" id="ARBA00023180"/>
    </source>
</evidence>
<dbReference type="Pfam" id="PF10613">
    <property type="entry name" value="Lig_chan-Glu_bd"/>
    <property type="match status" value="2"/>
</dbReference>
<keyword evidence="3" id="KW-1003">Cell membrane</keyword>
<comment type="subcellular location">
    <subcellularLocation>
        <location evidence="1">Cell membrane</location>
        <topology evidence="1">Multi-pass membrane protein</topology>
    </subcellularLocation>
</comment>
<sequence length="679" mass="79854">MSLSTFVTILMDQQLLSSIFIFLLLLKSSYQLSNDLLLFSGDVSLYEFLRQYCQTYRNRPQSILLLIDNLLDSNQKVNNTKTIKIHLQKENCNFDYQSNLNITQIETIYQLNPIEFHFKRILVIVDLNEHSLNHSILIIIYQLYEFYKNVHQLILITDNSFDHVHSVLIENYKNLSSEFRFTVWLRPIDRVIHFRPILYGCMEYHGIYVPSNSSEYDKLKVSYQKCNLQSTKLNVTIINYFPFCSFYNDTNGTIHTRPSVEIFLLQLLERRLNFTANLINANQVWGRLVNGRWFGAIGEVVEHRAHFGMCCFTRSVIREKVVDFTNSIYHDEITFISRWLALFTGSMDDLYKWTLPFAPNEGNSMAMRRLDLIMVSHFNRPFQTLHLHPVINGCLHFQGIYWPKSENDYQRLKVHFTKCDLGSMVVNVSVNHFMPYCHIERDKDGKLTARYSMEIQLLRLFAERYNFRYNLIDANQQWGMIVNGTWTGAIGQVVYGVSNMAICGIIRTEERYRSVDISRHTMKHGLACMTQSPEPITYNWVIIHTLSTLLTITDFEPSVDTAEQFIEAINTDRYDLLVMKHSSTYERIIHSEPNNMIFYSAAKQLNRTRKPQLTNTADQIYRVVQNRRNMVISHRTFLAYNRKYLTNKPLHVGKEDLFQDSTGVVLRHRSSMLYPFNHM</sequence>
<evidence type="ECO:0000256" key="3">
    <source>
        <dbReference type="ARBA" id="ARBA00022475"/>
    </source>
</evidence>
<feature type="domain" description="Ionotropic glutamate receptor L-glutamate and glycine-binding" evidence="12">
    <location>
        <begin position="435"/>
        <end position="495"/>
    </location>
</feature>
<evidence type="ECO:0000256" key="10">
    <source>
        <dbReference type="ARBA" id="ARBA00023286"/>
    </source>
</evidence>
<evidence type="ECO:0000256" key="8">
    <source>
        <dbReference type="ARBA" id="ARBA00023170"/>
    </source>
</evidence>
<evidence type="ECO:0000256" key="2">
    <source>
        <dbReference type="ARBA" id="ARBA00022448"/>
    </source>
</evidence>
<dbReference type="Gene3D" id="3.40.190.10">
    <property type="entry name" value="Periplasmic binding protein-like II"/>
    <property type="match status" value="2"/>
</dbReference>
<dbReference type="EMBL" id="JAPWDV010000001">
    <property type="protein sequence ID" value="KAJ6221969.1"/>
    <property type="molecule type" value="Genomic_DNA"/>
</dbReference>
<dbReference type="PANTHER" id="PTHR42643">
    <property type="entry name" value="IONOTROPIC RECEPTOR 20A-RELATED"/>
    <property type="match status" value="1"/>
</dbReference>
<evidence type="ECO:0000256" key="6">
    <source>
        <dbReference type="ARBA" id="ARBA00023065"/>
    </source>
</evidence>
<keyword evidence="7" id="KW-0472">Membrane</keyword>
<protein>
    <recommendedName>
        <fullName evidence="12">Ionotropic glutamate receptor L-glutamate and glycine-binding domain-containing protein</fullName>
    </recommendedName>
</protein>
<keyword evidence="11" id="KW-0407">Ion channel</keyword>
<evidence type="ECO:0000256" key="1">
    <source>
        <dbReference type="ARBA" id="ARBA00004651"/>
    </source>
</evidence>
<comment type="caution">
    <text evidence="13">The sequence shown here is derived from an EMBL/GenBank/DDBJ whole genome shotgun (WGS) entry which is preliminary data.</text>
</comment>
<dbReference type="InterPro" id="IPR019594">
    <property type="entry name" value="Glu/Gly-bd"/>
</dbReference>
<proteinExistence type="predicted"/>
<dbReference type="GO" id="GO:0015276">
    <property type="term" value="F:ligand-gated monoatomic ion channel activity"/>
    <property type="evidence" value="ECO:0007669"/>
    <property type="project" value="InterPro"/>
</dbReference>
<evidence type="ECO:0000259" key="12">
    <source>
        <dbReference type="SMART" id="SM00918"/>
    </source>
</evidence>
<keyword evidence="4" id="KW-0812">Transmembrane</keyword>
<name>A0A9Q0MAG8_BLOTA</name>
<dbReference type="InterPro" id="IPR052192">
    <property type="entry name" value="Insect_Ionotropic_Sensory_Rcpt"/>
</dbReference>
<evidence type="ECO:0000256" key="7">
    <source>
        <dbReference type="ARBA" id="ARBA00023136"/>
    </source>
</evidence>
<organism evidence="13 14">
    <name type="scientific">Blomia tropicalis</name>
    <name type="common">Mite</name>
    <dbReference type="NCBI Taxonomy" id="40697"/>
    <lineage>
        <taxon>Eukaryota</taxon>
        <taxon>Metazoa</taxon>
        <taxon>Ecdysozoa</taxon>
        <taxon>Arthropoda</taxon>
        <taxon>Chelicerata</taxon>
        <taxon>Arachnida</taxon>
        <taxon>Acari</taxon>
        <taxon>Acariformes</taxon>
        <taxon>Sarcoptiformes</taxon>
        <taxon>Astigmata</taxon>
        <taxon>Glycyphagoidea</taxon>
        <taxon>Echimyopodidae</taxon>
        <taxon>Blomia</taxon>
    </lineage>
</organism>
<accession>A0A9Q0MAG8</accession>
<keyword evidence="6" id="KW-0406">Ion transport</keyword>
<keyword evidence="10" id="KW-1071">Ligand-gated ion channel</keyword>
<dbReference type="PANTHER" id="PTHR42643:SF24">
    <property type="entry name" value="IONOTROPIC RECEPTOR 60A"/>
    <property type="match status" value="1"/>
</dbReference>
<keyword evidence="2" id="KW-0813">Transport</keyword>
<dbReference type="AlphaFoldDB" id="A0A9Q0MAG8"/>
<evidence type="ECO:0000313" key="13">
    <source>
        <dbReference type="EMBL" id="KAJ6221969.1"/>
    </source>
</evidence>
<dbReference type="GO" id="GO:0005886">
    <property type="term" value="C:plasma membrane"/>
    <property type="evidence" value="ECO:0007669"/>
    <property type="project" value="UniProtKB-SubCell"/>
</dbReference>
<evidence type="ECO:0000256" key="11">
    <source>
        <dbReference type="ARBA" id="ARBA00023303"/>
    </source>
</evidence>
<evidence type="ECO:0000313" key="14">
    <source>
        <dbReference type="Proteomes" id="UP001142055"/>
    </source>
</evidence>
<dbReference type="SUPFAM" id="SSF53850">
    <property type="entry name" value="Periplasmic binding protein-like II"/>
    <property type="match status" value="2"/>
</dbReference>
<reference evidence="13" key="1">
    <citation type="submission" date="2022-12" db="EMBL/GenBank/DDBJ databases">
        <title>Genome assemblies of Blomia tropicalis.</title>
        <authorList>
            <person name="Cui Y."/>
        </authorList>
    </citation>
    <scope>NUCLEOTIDE SEQUENCE</scope>
    <source>
        <tissue evidence="13">Adult mites</tissue>
    </source>
</reference>
<dbReference type="SMART" id="SM00918">
    <property type="entry name" value="Lig_chan-Glu_bd"/>
    <property type="match status" value="2"/>
</dbReference>